<dbReference type="Proteomes" id="UP000692954">
    <property type="component" value="Unassembled WGS sequence"/>
</dbReference>
<name>A0A8S1RMF4_9CILI</name>
<sequence>MDKKLNNKENVKRSIHQESTIMLKQPIRIEILEIVSGKAIYVNNKNKKKKNTFKSRCKY</sequence>
<gene>
    <name evidence="1" type="ORF">PSON_ATCC_30995.1.T2170020</name>
</gene>
<evidence type="ECO:0000313" key="1">
    <source>
        <dbReference type="EMBL" id="CAD8129346.1"/>
    </source>
</evidence>
<keyword evidence="2" id="KW-1185">Reference proteome</keyword>
<comment type="caution">
    <text evidence="1">The sequence shown here is derived from an EMBL/GenBank/DDBJ whole genome shotgun (WGS) entry which is preliminary data.</text>
</comment>
<evidence type="ECO:0000313" key="2">
    <source>
        <dbReference type="Proteomes" id="UP000692954"/>
    </source>
</evidence>
<reference evidence="1" key="1">
    <citation type="submission" date="2021-01" db="EMBL/GenBank/DDBJ databases">
        <authorList>
            <consortium name="Genoscope - CEA"/>
            <person name="William W."/>
        </authorList>
    </citation>
    <scope>NUCLEOTIDE SEQUENCE</scope>
</reference>
<organism evidence="1 2">
    <name type="scientific">Paramecium sonneborni</name>
    <dbReference type="NCBI Taxonomy" id="65129"/>
    <lineage>
        <taxon>Eukaryota</taxon>
        <taxon>Sar</taxon>
        <taxon>Alveolata</taxon>
        <taxon>Ciliophora</taxon>
        <taxon>Intramacronucleata</taxon>
        <taxon>Oligohymenophorea</taxon>
        <taxon>Peniculida</taxon>
        <taxon>Parameciidae</taxon>
        <taxon>Paramecium</taxon>
    </lineage>
</organism>
<proteinExistence type="predicted"/>
<dbReference type="AlphaFoldDB" id="A0A8S1RMF4"/>
<protein>
    <submittedName>
        <fullName evidence="1">Uncharacterized protein</fullName>
    </submittedName>
</protein>
<accession>A0A8S1RMF4</accession>
<dbReference type="EMBL" id="CAJJDN010000217">
    <property type="protein sequence ID" value="CAD8129346.1"/>
    <property type="molecule type" value="Genomic_DNA"/>
</dbReference>